<protein>
    <submittedName>
        <fullName evidence="3">Alpha-1,2-fucosyltransferase</fullName>
    </submittedName>
</protein>
<comment type="caution">
    <text evidence="3">The sequence shown here is derived from an EMBL/GenBank/DDBJ whole genome shotgun (WGS) entry which is preliminary data.</text>
</comment>
<dbReference type="Proteomes" id="UP001300261">
    <property type="component" value="Unassembled WGS sequence"/>
</dbReference>
<dbReference type="PANTHER" id="PTHR11927:SF9">
    <property type="entry name" value="L-FUCOSYLTRANSFERASE"/>
    <property type="match status" value="1"/>
</dbReference>
<dbReference type="RefSeq" id="WP_265964635.1">
    <property type="nucleotide sequence ID" value="NZ_JAPEVI010000003.1"/>
</dbReference>
<dbReference type="InterPro" id="IPR002516">
    <property type="entry name" value="Glyco_trans_11"/>
</dbReference>
<sequence length="289" mass="33096">MIITHIIGGLGNQMFQYAVGRSLALASGQTLRLDLYSMEEYSTHAYCLDQLRISAEVASKRDIPTKRRKGGFFAKVQRVLRTSGNPVATVKEKGFAFDPSILSLRGSVYLFGYWQSEKYFSDIADAIRNDFALATPLTESREQILTSIRGSERAISVHVRRGDYLTNPTANAYHGICETDWYRTAMRKMEDRFGRVTFFLFSDDPKWARENIKSSSPIVFVEPRSDGKDAQDMHLMAACHSHIIANSTFSWWGAWLNPRKEKHVIAPMRWFKTDKHDTKDLIPLTWELL</sequence>
<dbReference type="CDD" id="cd11301">
    <property type="entry name" value="Fut1_Fut2_like"/>
    <property type="match status" value="1"/>
</dbReference>
<keyword evidence="4" id="KW-1185">Reference proteome</keyword>
<evidence type="ECO:0000256" key="2">
    <source>
        <dbReference type="ARBA" id="ARBA00022679"/>
    </source>
</evidence>
<organism evidence="3 4">
    <name type="scientific">Roseibium salinum</name>
    <dbReference type="NCBI Taxonomy" id="1604349"/>
    <lineage>
        <taxon>Bacteria</taxon>
        <taxon>Pseudomonadati</taxon>
        <taxon>Pseudomonadota</taxon>
        <taxon>Alphaproteobacteria</taxon>
        <taxon>Hyphomicrobiales</taxon>
        <taxon>Stappiaceae</taxon>
        <taxon>Roseibium</taxon>
    </lineage>
</organism>
<dbReference type="EMBL" id="JAPEVI010000003">
    <property type="protein sequence ID" value="MCX2724546.1"/>
    <property type="molecule type" value="Genomic_DNA"/>
</dbReference>
<evidence type="ECO:0000313" key="4">
    <source>
        <dbReference type="Proteomes" id="UP001300261"/>
    </source>
</evidence>
<evidence type="ECO:0000256" key="1">
    <source>
        <dbReference type="ARBA" id="ARBA00022676"/>
    </source>
</evidence>
<dbReference type="PANTHER" id="PTHR11927">
    <property type="entry name" value="GALACTOSIDE 2-L-FUCOSYLTRANSFERASE"/>
    <property type="match status" value="1"/>
</dbReference>
<evidence type="ECO:0000313" key="3">
    <source>
        <dbReference type="EMBL" id="MCX2724546.1"/>
    </source>
</evidence>
<keyword evidence="2" id="KW-0808">Transferase</keyword>
<gene>
    <name evidence="3" type="ORF">ON753_19585</name>
</gene>
<dbReference type="Gene3D" id="3.40.50.11350">
    <property type="match status" value="1"/>
</dbReference>
<keyword evidence="1" id="KW-0328">Glycosyltransferase</keyword>
<proteinExistence type="predicted"/>
<dbReference type="Pfam" id="PF01531">
    <property type="entry name" value="Glyco_transf_11"/>
    <property type="match status" value="1"/>
</dbReference>
<accession>A0ABT3R5Y4</accession>
<reference evidence="3 4" key="1">
    <citation type="journal article" date="2016" name="Int. J. Syst. Evol. Microbiol.">
        <title>Labrenzia salina sp. nov., isolated from the rhizosphere of the halophyte Arthrocnemum macrostachyum.</title>
        <authorList>
            <person name="Camacho M."/>
            <person name="Redondo-Gomez S."/>
            <person name="Rodriguez-Llorente I."/>
            <person name="Rohde M."/>
            <person name="Sproer C."/>
            <person name="Schumann P."/>
            <person name="Klenk H.P."/>
            <person name="Montero-Calasanz M.D.C."/>
        </authorList>
    </citation>
    <scope>NUCLEOTIDE SEQUENCE [LARGE SCALE GENOMIC DNA]</scope>
    <source>
        <strain evidence="3 4">DSM 29163</strain>
    </source>
</reference>
<name>A0ABT3R5Y4_9HYPH</name>